<dbReference type="Gene3D" id="3.40.190.290">
    <property type="match status" value="1"/>
</dbReference>
<reference evidence="6 7" key="1">
    <citation type="submission" date="2020-06" db="EMBL/GenBank/DDBJ databases">
        <title>Frischella cerana isolated from Apis cerana gut homogenate.</title>
        <authorList>
            <person name="Wolter L.A."/>
            <person name="Suenami S."/>
            <person name="Miyazaki R."/>
        </authorList>
    </citation>
    <scope>NUCLEOTIDE SEQUENCE [LARGE SCALE GENOMIC DNA]</scope>
    <source>
        <strain evidence="6 7">Ac13</strain>
    </source>
</reference>
<keyword evidence="7" id="KW-1185">Reference proteome</keyword>
<dbReference type="PANTHER" id="PTHR30537">
    <property type="entry name" value="HTH-TYPE TRANSCRIPTIONAL REGULATOR"/>
    <property type="match status" value="1"/>
</dbReference>
<evidence type="ECO:0000256" key="4">
    <source>
        <dbReference type="ARBA" id="ARBA00023163"/>
    </source>
</evidence>
<dbReference type="InterPro" id="IPR058163">
    <property type="entry name" value="LysR-type_TF_proteobact-type"/>
</dbReference>
<feature type="domain" description="HTH lysR-type" evidence="5">
    <location>
        <begin position="1"/>
        <end position="62"/>
    </location>
</feature>
<dbReference type="RefSeq" id="WP_187755834.1">
    <property type="nucleotide sequence ID" value="NZ_JABURY010000018.1"/>
</dbReference>
<keyword evidence="3" id="KW-0238">DNA-binding</keyword>
<name>A0ABR7QZJ0_9GAMM</name>
<dbReference type="InterPro" id="IPR000847">
    <property type="entry name" value="LysR_HTH_N"/>
</dbReference>
<dbReference type="InterPro" id="IPR036388">
    <property type="entry name" value="WH-like_DNA-bd_sf"/>
</dbReference>
<sequence>MTSHKHFNDLYAFLQIAKLGSFTQAAAILNVQPSALSHRINELERRLKIKLLNRTTRAVSTTEAGQQLLERVMPMFTCIQQELCALSDYTHNMSGKIRINCPERPAFELIYPKIHHFLAQNPGVEIEIFINNNYCDIVAERFDFGVRSGKDLAQDMTAVPISAENTMALIASPYYLSQYGEPKQLQEITNHRCIVIALNPEFRVSEWEFIEQKQLHKIRVPENLVFNSQYLIKQAAIDGLGITWLPRTSVQADIQAGRLIELLNKTAITYPPMYLYYPPNKHKTTAMTAFIELLRWQKNE</sequence>
<dbReference type="Gene3D" id="1.10.10.10">
    <property type="entry name" value="Winged helix-like DNA-binding domain superfamily/Winged helix DNA-binding domain"/>
    <property type="match status" value="1"/>
</dbReference>
<dbReference type="InterPro" id="IPR005119">
    <property type="entry name" value="LysR_subst-bd"/>
</dbReference>
<dbReference type="Proteomes" id="UP000651208">
    <property type="component" value="Unassembled WGS sequence"/>
</dbReference>
<dbReference type="SUPFAM" id="SSF46785">
    <property type="entry name" value="Winged helix' DNA-binding domain"/>
    <property type="match status" value="1"/>
</dbReference>
<keyword evidence="4" id="KW-0804">Transcription</keyword>
<dbReference type="PROSITE" id="PS50931">
    <property type="entry name" value="HTH_LYSR"/>
    <property type="match status" value="1"/>
</dbReference>
<evidence type="ECO:0000256" key="2">
    <source>
        <dbReference type="ARBA" id="ARBA00023015"/>
    </source>
</evidence>
<dbReference type="Pfam" id="PF00126">
    <property type="entry name" value="HTH_1"/>
    <property type="match status" value="1"/>
</dbReference>
<organism evidence="6 7">
    <name type="scientific">Frischella japonica</name>
    <dbReference type="NCBI Taxonomy" id="2741544"/>
    <lineage>
        <taxon>Bacteria</taxon>
        <taxon>Pseudomonadati</taxon>
        <taxon>Pseudomonadota</taxon>
        <taxon>Gammaproteobacteria</taxon>
        <taxon>Orbales</taxon>
        <taxon>Orbaceae</taxon>
        <taxon>Frischella</taxon>
    </lineage>
</organism>
<comment type="similarity">
    <text evidence="1">Belongs to the LysR transcriptional regulatory family.</text>
</comment>
<comment type="caution">
    <text evidence="6">The sequence shown here is derived from an EMBL/GenBank/DDBJ whole genome shotgun (WGS) entry which is preliminary data.</text>
</comment>
<dbReference type="InterPro" id="IPR036390">
    <property type="entry name" value="WH_DNA-bd_sf"/>
</dbReference>
<protein>
    <submittedName>
        <fullName evidence="6">LysR family transcriptional regulator</fullName>
    </submittedName>
</protein>
<evidence type="ECO:0000256" key="1">
    <source>
        <dbReference type="ARBA" id="ARBA00009437"/>
    </source>
</evidence>
<evidence type="ECO:0000313" key="7">
    <source>
        <dbReference type="Proteomes" id="UP000651208"/>
    </source>
</evidence>
<evidence type="ECO:0000256" key="3">
    <source>
        <dbReference type="ARBA" id="ARBA00023125"/>
    </source>
</evidence>
<keyword evidence="2" id="KW-0805">Transcription regulation</keyword>
<evidence type="ECO:0000259" key="5">
    <source>
        <dbReference type="PROSITE" id="PS50931"/>
    </source>
</evidence>
<dbReference type="PANTHER" id="PTHR30537:SF1">
    <property type="entry name" value="HTH-TYPE TRANSCRIPTIONAL REGULATOR PGRR"/>
    <property type="match status" value="1"/>
</dbReference>
<accession>A0ABR7QZJ0</accession>
<dbReference type="Pfam" id="PF03466">
    <property type="entry name" value="LysR_substrate"/>
    <property type="match status" value="1"/>
</dbReference>
<dbReference type="EMBL" id="JABURY010000018">
    <property type="protein sequence ID" value="MBC9131388.1"/>
    <property type="molecule type" value="Genomic_DNA"/>
</dbReference>
<evidence type="ECO:0000313" key="6">
    <source>
        <dbReference type="EMBL" id="MBC9131388.1"/>
    </source>
</evidence>
<dbReference type="SUPFAM" id="SSF53850">
    <property type="entry name" value="Periplasmic binding protein-like II"/>
    <property type="match status" value="1"/>
</dbReference>
<proteinExistence type="inferred from homology"/>
<gene>
    <name evidence="6" type="ORF">FcAc13_08710</name>
</gene>